<dbReference type="PROSITE" id="PS00108">
    <property type="entry name" value="PROTEIN_KINASE_ST"/>
    <property type="match status" value="1"/>
</dbReference>
<dbReference type="GO" id="GO:0004674">
    <property type="term" value="F:protein serine/threonine kinase activity"/>
    <property type="evidence" value="ECO:0007669"/>
    <property type="project" value="UniProtKB-KW"/>
</dbReference>
<keyword evidence="4 11" id="KW-0853">WD repeat</keyword>
<dbReference type="InterPro" id="IPR036322">
    <property type="entry name" value="WD40_repeat_dom_sf"/>
</dbReference>
<dbReference type="Proteomes" id="UP000267029">
    <property type="component" value="Unassembled WGS sequence"/>
</dbReference>
<evidence type="ECO:0000313" key="14">
    <source>
        <dbReference type="EMBL" id="VDD75368.1"/>
    </source>
</evidence>
<dbReference type="SUPFAM" id="SSF50978">
    <property type="entry name" value="WD40 repeat-like"/>
    <property type="match status" value="1"/>
</dbReference>
<dbReference type="InterPro" id="IPR055231">
    <property type="entry name" value="2AA_helical"/>
</dbReference>
<dbReference type="GO" id="GO:0005770">
    <property type="term" value="C:late endosome"/>
    <property type="evidence" value="ECO:0007669"/>
    <property type="project" value="TreeGrafter"/>
</dbReference>
<dbReference type="PANTHER" id="PTHR17583">
    <property type="entry name" value="PHOSPHOINOSITIDE 3-KINASE REGULATORY SUBUNIT 4"/>
    <property type="match status" value="1"/>
</dbReference>
<dbReference type="Gene3D" id="1.25.10.10">
    <property type="entry name" value="Leucine-rich Repeat Variant"/>
    <property type="match status" value="2"/>
</dbReference>
<dbReference type="GO" id="GO:0034272">
    <property type="term" value="C:phosphatidylinositol 3-kinase complex, class III, type II"/>
    <property type="evidence" value="ECO:0007669"/>
    <property type="project" value="TreeGrafter"/>
</dbReference>
<feature type="compositionally biased region" description="Polar residues" evidence="12">
    <location>
        <begin position="1363"/>
        <end position="1372"/>
    </location>
</feature>
<dbReference type="InterPro" id="IPR045162">
    <property type="entry name" value="Vps15-like"/>
</dbReference>
<dbReference type="EC" id="2.7.11.1" evidence="2"/>
<dbReference type="InterPro" id="IPR011989">
    <property type="entry name" value="ARM-like"/>
</dbReference>
<reference evidence="14 15" key="1">
    <citation type="submission" date="2018-10" db="EMBL/GenBank/DDBJ databases">
        <authorList>
            <consortium name="Pathogen Informatics"/>
        </authorList>
    </citation>
    <scope>NUCLEOTIDE SEQUENCE [LARGE SCALE GENOMIC DNA]</scope>
</reference>
<keyword evidence="9" id="KW-0067">ATP-binding</keyword>
<dbReference type="OrthoDB" id="242910at2759"/>
<dbReference type="SUPFAM" id="SSF56112">
    <property type="entry name" value="Protein kinase-like (PK-like)"/>
    <property type="match status" value="2"/>
</dbReference>
<evidence type="ECO:0000313" key="15">
    <source>
        <dbReference type="Proteomes" id="UP000267029"/>
    </source>
</evidence>
<dbReference type="InterPro" id="IPR021133">
    <property type="entry name" value="HEAT_type_2"/>
</dbReference>
<evidence type="ECO:0000256" key="9">
    <source>
        <dbReference type="ARBA" id="ARBA00022840"/>
    </source>
</evidence>
<dbReference type="GO" id="GO:0005524">
    <property type="term" value="F:ATP binding"/>
    <property type="evidence" value="ECO:0007669"/>
    <property type="project" value="InterPro"/>
</dbReference>
<dbReference type="Pfam" id="PF00400">
    <property type="entry name" value="WD40"/>
    <property type="match status" value="2"/>
</dbReference>
<gene>
    <name evidence="14" type="ORF">MCOS_LOCUS1371</name>
</gene>
<dbReference type="InterPro" id="IPR015943">
    <property type="entry name" value="WD40/YVTN_repeat-like_dom_sf"/>
</dbReference>
<dbReference type="Gene3D" id="2.130.10.10">
    <property type="entry name" value="YVTN repeat-like/Quinoprotein amine dehydrogenase"/>
    <property type="match status" value="1"/>
</dbReference>
<dbReference type="GO" id="GO:0006623">
    <property type="term" value="P:protein targeting to vacuole"/>
    <property type="evidence" value="ECO:0007669"/>
    <property type="project" value="TreeGrafter"/>
</dbReference>
<dbReference type="SMART" id="SM00320">
    <property type="entry name" value="WD40"/>
    <property type="match status" value="3"/>
</dbReference>
<evidence type="ECO:0000259" key="13">
    <source>
        <dbReference type="PROSITE" id="PS50011"/>
    </source>
</evidence>
<feature type="repeat" description="WD" evidence="11">
    <location>
        <begin position="1784"/>
        <end position="1818"/>
    </location>
</feature>
<name>A0A0R3U422_MESCO</name>
<feature type="region of interest" description="Disordered" evidence="12">
    <location>
        <begin position="344"/>
        <end position="371"/>
    </location>
</feature>
<sequence>MGNQVFGMTSSQVVGSEECLRELQSWLTFEEELSGSRLFKVAKARCLVGKRPSRKIVKIFAYTKATFSIETIRQTVMPFSRRIDGAVNLLPLNTCVDLLCFASLAFPPSSHRPFMLCALCRRNYITDRYAFIIRDFVDQSLTERLCTRPFLSHDEKRWIAFQLLSAVDQLHSSSSSTNNSQPLCHGDIKSENVLLTAWGWLFLADPAPFKPVQLPADNPSEFTYFFDSSRRRACYLAPERFTDPVQAGGIGCEGFGSAPGFLHLGGDDEQADWAPEEEEHVSFGEIADETLKAEDDDEGEVGVFVPTPTASIAERRQTGKSEDLDLPLGRLRLVVSGSCLRSTTASSSSSSPLLEAIGDSPEGEIEASRSERHLRPSMDLFSVGCVLLEMFTDGLVAFTLSDLLSYRRHQNCRLMKLLSSVADPAARALITDLVSLHPEGRGTAAHHLSAQRGGLFPEFFFTTLQPFMQCFLDPCMACADARLRCIRANLPGLLSRLLTEPPEAKSAASIVLCNLITSSLRHNAAPAPNTSDCPATALPFSQPSKAAVGGALTIPARAPSEGAKVDAILCLLLLAERLPSLRLFDRLWPHFVELTDSRHHSSEVRRLALEALVQTLDRVTSMLSSKAASPPPVAESETTYVSVVHDIRFINEFLLPCLAPLAADHDVEVRIAMAQCLPRFADICSGLLEFARLRLMKEEAEGDDASVDQVFPLPDVGTALRLVGKSVPTRGIDAALKNAKAQLKDRLVTLFSDTDNCVRRALMEINVLAKLATFFGPSQSNDIILSHMITFLNDKNDPNLRSAFFNQIGPLTGIFGAQSVTVLRPLLEQGLSDPNETVLDACLRALGHLQRRGLLSGPASIAFLRRALALTAHPSAHIRQVSAAVTHSTLWGWFRSLNHVVNISSLLKANPTLSGTLCVGVADPACIAYVTAFARVCTDASSNPTFGPLDDRSIETASSLHNPLASSVSDLAKFAAGKCGLASLYAHLATDEVNKRIFALHPPLRHAVLEGVATACFDVTAACHSDGTSAHTVAAARELCEAFVEHLKERQVVRSVTRADETPWYPVPANDLVTEVLNHPRLRELTARAEDQLLQLSPLLISLCQNVRDPSEVLFAGGSARTPNHPRLLLSVVAAAAASDGGASDTDSPTLRARWRPLCAHDGVRMRRLQPFNSPGAKLRCLTPPLPIKITPVPGSLPEEPTLQEAETKSSDRDTSRFALAPMKQELSFVEILSQRMNEGRFPLPTVPPPDVVFARGLTIATPPDAAENGVDGGYVNLRVSTGSTHHHHHHASSSITPPLLREHTDIPAWALGHTNRITLVAHLHEHVAGHLSLASHPSKQLLASCSSGDGQVKFWDCGRGTQANSGHNNNNARDAESTDDSDDGDREEEEEVEDVSMSAALGGQFLPSRSLSTYSVSQQHDSADGKPSCRYLVWTDAGSSVATLANRSAIHLVDDSVSCLRCLIPVQTAHHGLATYLAGPATAFCGGVPTPSYALSGTDQNLIVYSTTNDNIVGQDVRAKQPVWVVKQNREHGLIRCLVVHSGHTWLAAGTSHGHVVNWDLRYQREISHFQLPYGNCVSITGLKLYESQRNSSTSTLILVATDHHNEVAIFDLEASNARSPTTTRVASTWAQSTSRPLVLDNRSLPFRSVHSLLVFPPVAANSLTVGRHAKFSSSSVQLPSIVAGGSDARLRCWTMSRPDASSVLAWAGREEACQPLVSFKEKLIDGVRVAVEVENQPQAATSAVGPPAPFGNPSLSRGSRGRDRSSWLNPTPVCPLEMGEVTRGHTNAISDLAMVLHAGRPFLASAAMNGVIKFWK</sequence>
<feature type="region of interest" description="Disordered" evidence="12">
    <location>
        <begin position="1363"/>
        <end position="1400"/>
    </location>
</feature>
<evidence type="ECO:0000256" key="8">
    <source>
        <dbReference type="ARBA" id="ARBA00022777"/>
    </source>
</evidence>
<dbReference type="GO" id="GO:0005776">
    <property type="term" value="C:autophagosome"/>
    <property type="evidence" value="ECO:0007669"/>
    <property type="project" value="UniProtKB-SubCell"/>
</dbReference>
<keyword evidence="3" id="KW-0723">Serine/threonine-protein kinase</keyword>
<dbReference type="PROSITE" id="PS50294">
    <property type="entry name" value="WD_REPEATS_REGION"/>
    <property type="match status" value="1"/>
</dbReference>
<keyword evidence="7" id="KW-0547">Nucleotide-binding</keyword>
<organism evidence="14 15">
    <name type="scientific">Mesocestoides corti</name>
    <name type="common">Flatworm</name>
    <dbReference type="NCBI Taxonomy" id="53468"/>
    <lineage>
        <taxon>Eukaryota</taxon>
        <taxon>Metazoa</taxon>
        <taxon>Spiralia</taxon>
        <taxon>Lophotrochozoa</taxon>
        <taxon>Platyhelminthes</taxon>
        <taxon>Cestoda</taxon>
        <taxon>Eucestoda</taxon>
        <taxon>Cyclophyllidea</taxon>
        <taxon>Mesocestoididae</taxon>
        <taxon>Mesocestoides</taxon>
    </lineage>
</organism>
<feature type="domain" description="Protein kinase" evidence="13">
    <location>
        <begin position="27"/>
        <end position="460"/>
    </location>
</feature>
<evidence type="ECO:0000256" key="4">
    <source>
        <dbReference type="ARBA" id="ARBA00022574"/>
    </source>
</evidence>
<dbReference type="PROSITE" id="PS50011">
    <property type="entry name" value="PROTEIN_KINASE_DOM"/>
    <property type="match status" value="1"/>
</dbReference>
<feature type="compositionally biased region" description="Acidic residues" evidence="12">
    <location>
        <begin position="1378"/>
        <end position="1395"/>
    </location>
</feature>
<dbReference type="GO" id="GO:0034271">
    <property type="term" value="C:phosphatidylinositol 3-kinase complex, class III, type I"/>
    <property type="evidence" value="ECO:0007669"/>
    <property type="project" value="TreeGrafter"/>
</dbReference>
<evidence type="ECO:0000256" key="7">
    <source>
        <dbReference type="ARBA" id="ARBA00022741"/>
    </source>
</evidence>
<dbReference type="InterPro" id="IPR001680">
    <property type="entry name" value="WD40_rpt"/>
</dbReference>
<keyword evidence="15" id="KW-1185">Reference proteome</keyword>
<dbReference type="SMART" id="SM00220">
    <property type="entry name" value="S_TKc"/>
    <property type="match status" value="1"/>
</dbReference>
<comment type="subcellular location">
    <subcellularLocation>
        <location evidence="1">Cytoplasmic vesicle</location>
        <location evidence="1">Autophagosome</location>
    </subcellularLocation>
</comment>
<evidence type="ECO:0000256" key="6">
    <source>
        <dbReference type="ARBA" id="ARBA00022737"/>
    </source>
</evidence>
<evidence type="ECO:0000256" key="10">
    <source>
        <dbReference type="PROSITE-ProRule" id="PRU00103"/>
    </source>
</evidence>
<keyword evidence="6" id="KW-0677">Repeat</keyword>
<dbReference type="STRING" id="53468.A0A0R3U422"/>
<evidence type="ECO:0000256" key="1">
    <source>
        <dbReference type="ARBA" id="ARBA00004419"/>
    </source>
</evidence>
<dbReference type="InterPro" id="IPR008271">
    <property type="entry name" value="Ser/Thr_kinase_AS"/>
</dbReference>
<dbReference type="InterPro" id="IPR011009">
    <property type="entry name" value="Kinase-like_dom_sf"/>
</dbReference>
<proteinExistence type="predicted"/>
<dbReference type="GO" id="GO:0016236">
    <property type="term" value="P:macroautophagy"/>
    <property type="evidence" value="ECO:0007669"/>
    <property type="project" value="InterPro"/>
</dbReference>
<dbReference type="InterPro" id="IPR016024">
    <property type="entry name" value="ARM-type_fold"/>
</dbReference>
<evidence type="ECO:0000256" key="3">
    <source>
        <dbReference type="ARBA" id="ARBA00022527"/>
    </source>
</evidence>
<protein>
    <recommendedName>
        <fullName evidence="2">non-specific serine/threonine protein kinase</fullName>
        <ecNumber evidence="2">2.7.11.1</ecNumber>
    </recommendedName>
</protein>
<dbReference type="SUPFAM" id="SSF48371">
    <property type="entry name" value="ARM repeat"/>
    <property type="match status" value="1"/>
</dbReference>
<keyword evidence="8" id="KW-0418">Kinase</keyword>
<dbReference type="GO" id="GO:0045324">
    <property type="term" value="P:late endosome to vacuole transport"/>
    <property type="evidence" value="ECO:0007669"/>
    <property type="project" value="InterPro"/>
</dbReference>
<dbReference type="EMBL" id="UXSR01000167">
    <property type="protein sequence ID" value="VDD75368.1"/>
    <property type="molecule type" value="Genomic_DNA"/>
</dbReference>
<evidence type="ECO:0000256" key="2">
    <source>
        <dbReference type="ARBA" id="ARBA00012513"/>
    </source>
</evidence>
<dbReference type="Pfam" id="PF22956">
    <property type="entry name" value="VPS15-like_hel"/>
    <property type="match status" value="1"/>
</dbReference>
<evidence type="ECO:0000256" key="11">
    <source>
        <dbReference type="PROSITE-ProRule" id="PRU00221"/>
    </source>
</evidence>
<dbReference type="GO" id="GO:0071561">
    <property type="term" value="C:nucleus-vacuole junction"/>
    <property type="evidence" value="ECO:0007669"/>
    <property type="project" value="TreeGrafter"/>
</dbReference>
<dbReference type="PROSITE" id="PS50082">
    <property type="entry name" value="WD_REPEATS_2"/>
    <property type="match status" value="1"/>
</dbReference>
<dbReference type="InterPro" id="IPR000719">
    <property type="entry name" value="Prot_kinase_dom"/>
</dbReference>
<accession>A0A0R3U422</accession>
<feature type="repeat" description="HEAT" evidence="10">
    <location>
        <begin position="654"/>
        <end position="686"/>
    </location>
</feature>
<evidence type="ECO:0000256" key="12">
    <source>
        <dbReference type="SAM" id="MobiDB-lite"/>
    </source>
</evidence>
<feature type="region of interest" description="Disordered" evidence="12">
    <location>
        <begin position="1740"/>
        <end position="1772"/>
    </location>
</feature>
<dbReference type="PANTHER" id="PTHR17583:SF0">
    <property type="entry name" value="PHOSPHOINOSITIDE 3-KINASE REGULATORY SUBUNIT 4"/>
    <property type="match status" value="1"/>
</dbReference>
<dbReference type="Gene3D" id="1.10.510.10">
    <property type="entry name" value="Transferase(Phosphotransferase) domain 1"/>
    <property type="match status" value="2"/>
</dbReference>
<keyword evidence="5" id="KW-0808">Transferase</keyword>
<feature type="region of interest" description="Disordered" evidence="12">
    <location>
        <begin position="1192"/>
        <end position="1214"/>
    </location>
</feature>
<dbReference type="PROSITE" id="PS50077">
    <property type="entry name" value="HEAT_REPEAT"/>
    <property type="match status" value="1"/>
</dbReference>
<evidence type="ECO:0000256" key="5">
    <source>
        <dbReference type="ARBA" id="ARBA00022679"/>
    </source>
</evidence>